<evidence type="ECO:0000313" key="5">
    <source>
        <dbReference type="Proteomes" id="UP000283576"/>
    </source>
</evidence>
<dbReference type="EMBL" id="QXRZ01000005">
    <property type="protein sequence ID" value="RIL42288.1"/>
    <property type="molecule type" value="Genomic_DNA"/>
</dbReference>
<proteinExistence type="inferred from homology"/>
<dbReference type="SUPFAM" id="SSF109854">
    <property type="entry name" value="DinB/YfiT-like putative metalloenzymes"/>
    <property type="match status" value="1"/>
</dbReference>
<dbReference type="AlphaFoldDB" id="A0A418HMJ7"/>
<evidence type="ECO:0000256" key="1">
    <source>
        <dbReference type="ARBA" id="ARBA00008635"/>
    </source>
</evidence>
<gene>
    <name evidence="4" type="ORF">BUZ01_08845</name>
</gene>
<evidence type="ECO:0000313" key="4">
    <source>
        <dbReference type="EMBL" id="RIL42288.1"/>
    </source>
</evidence>
<comment type="caution">
    <text evidence="4">The sequence shown here is derived from an EMBL/GenBank/DDBJ whole genome shotgun (WGS) entry which is preliminary data.</text>
</comment>
<dbReference type="PANTHER" id="PTHR37302:SF3">
    <property type="entry name" value="DAMAGE-INDUCIBLE PROTEIN DINB"/>
    <property type="match status" value="1"/>
</dbReference>
<dbReference type="PANTHER" id="PTHR37302">
    <property type="entry name" value="SLR1116 PROTEIN"/>
    <property type="match status" value="1"/>
</dbReference>
<name>A0A418HMJ7_STAGA</name>
<feature type="binding site" evidence="3">
    <location>
        <position position="46"/>
    </location>
    <ligand>
        <name>a divalent metal cation</name>
        <dbReference type="ChEBI" id="CHEBI:60240"/>
    </ligand>
</feature>
<dbReference type="GO" id="GO:0046872">
    <property type="term" value="F:metal ion binding"/>
    <property type="evidence" value="ECO:0007669"/>
    <property type="project" value="UniProtKB-KW"/>
</dbReference>
<comment type="similarity">
    <text evidence="1">Belongs to the DinB family.</text>
</comment>
<dbReference type="Gene3D" id="1.20.120.450">
    <property type="entry name" value="dinb family like domain"/>
    <property type="match status" value="1"/>
</dbReference>
<accession>A0A418HMJ7</accession>
<evidence type="ECO:0000256" key="2">
    <source>
        <dbReference type="ARBA" id="ARBA00022723"/>
    </source>
</evidence>
<dbReference type="Pfam" id="PF05163">
    <property type="entry name" value="DinB"/>
    <property type="match status" value="1"/>
</dbReference>
<evidence type="ECO:0000256" key="3">
    <source>
        <dbReference type="PIRSR" id="PIRSR607837-1"/>
    </source>
</evidence>
<dbReference type="InterPro" id="IPR007837">
    <property type="entry name" value="DinB"/>
</dbReference>
<dbReference type="InterPro" id="IPR034660">
    <property type="entry name" value="DinB/YfiT-like"/>
</dbReference>
<feature type="binding site" evidence="3">
    <location>
        <position position="134"/>
    </location>
    <ligand>
        <name>a divalent metal cation</name>
        <dbReference type="ChEBI" id="CHEBI:60240"/>
    </ligand>
</feature>
<dbReference type="Proteomes" id="UP000283576">
    <property type="component" value="Unassembled WGS sequence"/>
</dbReference>
<protein>
    <submittedName>
        <fullName evidence="4">Damage-inducible protein DinB</fullName>
    </submittedName>
</protein>
<sequence>MMNEQVYAWVKITRDIILSQCSQLTVDELNKEFNIGLKSIKHTLVHIAGCYHAWLGSFILRNTDTPLFSLQQINDLNFDDIISYFEQADAYVDQILNLSHHDLSEIVLKQVPWKQDDTCHENSAYQLFVHSVTHEFHHKGQIVSMLRLLGYEVESTDILNIR</sequence>
<organism evidence="4 5">
    <name type="scientific">Staphylococcus gallinarum</name>
    <dbReference type="NCBI Taxonomy" id="1293"/>
    <lineage>
        <taxon>Bacteria</taxon>
        <taxon>Bacillati</taxon>
        <taxon>Bacillota</taxon>
        <taxon>Bacilli</taxon>
        <taxon>Bacillales</taxon>
        <taxon>Staphylococcaceae</taxon>
        <taxon>Staphylococcus</taxon>
    </lineage>
</organism>
<keyword evidence="2 3" id="KW-0479">Metal-binding</keyword>
<feature type="binding site" evidence="3">
    <location>
        <position position="138"/>
    </location>
    <ligand>
        <name>a divalent metal cation</name>
        <dbReference type="ChEBI" id="CHEBI:60240"/>
    </ligand>
</feature>
<reference evidence="4 5" key="1">
    <citation type="journal article" date="2016" name="Front. Microbiol.">
        <title>Comprehensive Phylogenetic Analysis of Bovine Non-aureus Staphylococci Species Based on Whole-Genome Sequencing.</title>
        <authorList>
            <person name="Naushad S."/>
            <person name="Barkema H.W."/>
            <person name="Luby C."/>
            <person name="Condas L.A."/>
            <person name="Nobrega D.B."/>
            <person name="Carson D.A."/>
            <person name="De Buck J."/>
        </authorList>
    </citation>
    <scope>NUCLEOTIDE SEQUENCE [LARGE SCALE GENOMIC DNA]</scope>
    <source>
        <strain evidence="4 5">SNUC 1388</strain>
    </source>
</reference>